<dbReference type="InterPro" id="IPR013083">
    <property type="entry name" value="Znf_RING/FYVE/PHD"/>
</dbReference>
<accession>A0A812IEA6</accession>
<evidence type="ECO:0000259" key="3">
    <source>
        <dbReference type="PROSITE" id="PS50089"/>
    </source>
</evidence>
<feature type="compositionally biased region" description="Basic and acidic residues" evidence="2">
    <location>
        <begin position="260"/>
        <end position="274"/>
    </location>
</feature>
<comment type="caution">
    <text evidence="4">The sequence shown here is derived from an EMBL/GenBank/DDBJ whole genome shotgun (WGS) entry which is preliminary data.</text>
</comment>
<dbReference type="OrthoDB" id="1302410at2759"/>
<evidence type="ECO:0000313" key="5">
    <source>
        <dbReference type="Proteomes" id="UP000604046"/>
    </source>
</evidence>
<evidence type="ECO:0000313" key="4">
    <source>
        <dbReference type="EMBL" id="CAE7030127.1"/>
    </source>
</evidence>
<protein>
    <submittedName>
        <fullName evidence="4">RMR1 protein</fullName>
    </submittedName>
</protein>
<reference evidence="4" key="1">
    <citation type="submission" date="2021-02" db="EMBL/GenBank/DDBJ databases">
        <authorList>
            <person name="Dougan E. K."/>
            <person name="Rhodes N."/>
            <person name="Thang M."/>
            <person name="Chan C."/>
        </authorList>
    </citation>
    <scope>NUCLEOTIDE SEQUENCE</scope>
</reference>
<dbReference type="Gene3D" id="3.30.40.10">
    <property type="entry name" value="Zinc/RING finger domain, C3HC4 (zinc finger)"/>
    <property type="match status" value="1"/>
</dbReference>
<dbReference type="Proteomes" id="UP000604046">
    <property type="component" value="Unassembled WGS sequence"/>
</dbReference>
<feature type="region of interest" description="Disordered" evidence="2">
    <location>
        <begin position="260"/>
        <end position="316"/>
    </location>
</feature>
<dbReference type="PROSITE" id="PS50089">
    <property type="entry name" value="ZF_RING_2"/>
    <property type="match status" value="1"/>
</dbReference>
<feature type="region of interest" description="Disordered" evidence="2">
    <location>
        <begin position="1"/>
        <end position="26"/>
    </location>
</feature>
<dbReference type="GO" id="GO:0061630">
    <property type="term" value="F:ubiquitin protein ligase activity"/>
    <property type="evidence" value="ECO:0007669"/>
    <property type="project" value="TreeGrafter"/>
</dbReference>
<dbReference type="AlphaFoldDB" id="A0A812IEA6"/>
<feature type="compositionally biased region" description="Low complexity" evidence="2">
    <location>
        <begin position="276"/>
        <end position="291"/>
    </location>
</feature>
<dbReference type="PANTHER" id="PTHR22765:SF434">
    <property type="entry name" value="GB|AAD18119.1-RELATED"/>
    <property type="match status" value="1"/>
</dbReference>
<dbReference type="GO" id="GO:0008270">
    <property type="term" value="F:zinc ion binding"/>
    <property type="evidence" value="ECO:0007669"/>
    <property type="project" value="UniProtKB-KW"/>
</dbReference>
<keyword evidence="1" id="KW-0479">Metal-binding</keyword>
<dbReference type="GO" id="GO:0006511">
    <property type="term" value="P:ubiquitin-dependent protein catabolic process"/>
    <property type="evidence" value="ECO:0007669"/>
    <property type="project" value="TreeGrafter"/>
</dbReference>
<evidence type="ECO:0000256" key="1">
    <source>
        <dbReference type="PROSITE-ProRule" id="PRU00175"/>
    </source>
</evidence>
<dbReference type="Pfam" id="PF13639">
    <property type="entry name" value="zf-RING_2"/>
    <property type="match status" value="1"/>
</dbReference>
<dbReference type="SMART" id="SM00184">
    <property type="entry name" value="RING"/>
    <property type="match status" value="1"/>
</dbReference>
<dbReference type="SUPFAM" id="SSF57850">
    <property type="entry name" value="RING/U-box"/>
    <property type="match status" value="1"/>
</dbReference>
<name>A0A812IEA6_9DINO</name>
<organism evidence="4 5">
    <name type="scientific">Symbiodinium natans</name>
    <dbReference type="NCBI Taxonomy" id="878477"/>
    <lineage>
        <taxon>Eukaryota</taxon>
        <taxon>Sar</taxon>
        <taxon>Alveolata</taxon>
        <taxon>Dinophyceae</taxon>
        <taxon>Suessiales</taxon>
        <taxon>Symbiodiniaceae</taxon>
        <taxon>Symbiodinium</taxon>
    </lineage>
</organism>
<dbReference type="InterPro" id="IPR051826">
    <property type="entry name" value="E3_ubiquitin-ligase_domain"/>
</dbReference>
<gene>
    <name evidence="4" type="primary">RMR1</name>
    <name evidence="4" type="ORF">SNAT2548_LOCUS3655</name>
</gene>
<keyword evidence="1" id="KW-0863">Zinc-finger</keyword>
<dbReference type="PANTHER" id="PTHR22765">
    <property type="entry name" value="RING FINGER AND PROTEASE ASSOCIATED DOMAIN-CONTAINING"/>
    <property type="match status" value="1"/>
</dbReference>
<feature type="domain" description="RING-type" evidence="3">
    <location>
        <begin position="208"/>
        <end position="248"/>
    </location>
</feature>
<dbReference type="EMBL" id="CAJNDS010000224">
    <property type="protein sequence ID" value="CAE7030127.1"/>
    <property type="molecule type" value="Genomic_DNA"/>
</dbReference>
<evidence type="ECO:0000256" key="2">
    <source>
        <dbReference type="SAM" id="MobiDB-lite"/>
    </source>
</evidence>
<keyword evidence="5" id="KW-1185">Reference proteome</keyword>
<sequence>MSTEPGKRRRTRDTCEVEVATGQSSEVLEPGSDRFFLDWRAQLHAESLAESESPAESPAAPLVGMVPSVPPRLGALGMYHRLRGAAHVAAPKRFPAPCVPWTPTPPAASTPSAASAGASNVPTMTMGPCGLQHCAKASSRAVAATATPDRLVRGRGQRFGSQSYLRSWDLNEPGQRLDPDPMSPKLLRILQALVPFKLPADDPDSESCAICYDSMHGELVRRLPCMHIFHATCIARWLRIRTCCPLDKWDVESALQAEEIRPREPRARENREAETSSPLSSPDSSPLYQPSRSPSPGLRERDEPTSVVGQPLLLIE</sequence>
<proteinExistence type="predicted"/>
<dbReference type="InterPro" id="IPR001841">
    <property type="entry name" value="Znf_RING"/>
</dbReference>
<keyword evidence="1" id="KW-0862">Zinc</keyword>